<evidence type="ECO:0000256" key="1">
    <source>
        <dbReference type="ARBA" id="ARBA00007365"/>
    </source>
</evidence>
<feature type="compositionally biased region" description="Basic and acidic residues" evidence="5">
    <location>
        <begin position="143"/>
        <end position="152"/>
    </location>
</feature>
<dbReference type="AlphaFoldDB" id="A0A1W1IAP6"/>
<comment type="function">
    <text evidence="4">PPIases accelerate the folding of proteins. It catalyzes the cis-trans isomerization of proline imidic peptide bonds in oligopeptides.</text>
</comment>
<dbReference type="EMBL" id="LT828648">
    <property type="protein sequence ID" value="SLM50062.1"/>
    <property type="molecule type" value="Genomic_DNA"/>
</dbReference>
<protein>
    <recommendedName>
        <fullName evidence="4">Peptidyl-prolyl cis-trans isomerase</fullName>
        <shortName evidence="4">PPIase</shortName>
        <ecNumber evidence="4">5.2.1.8</ecNumber>
    </recommendedName>
</protein>
<dbReference type="GO" id="GO:0006457">
    <property type="term" value="P:protein folding"/>
    <property type="evidence" value="ECO:0007669"/>
    <property type="project" value="InterPro"/>
</dbReference>
<keyword evidence="2 4" id="KW-0697">Rotamase</keyword>
<evidence type="ECO:0000256" key="2">
    <source>
        <dbReference type="ARBA" id="ARBA00023110"/>
    </source>
</evidence>
<dbReference type="CDD" id="cd00317">
    <property type="entry name" value="cyclophilin"/>
    <property type="match status" value="1"/>
</dbReference>
<dbReference type="Gene3D" id="2.40.100.10">
    <property type="entry name" value="Cyclophilin-like"/>
    <property type="match status" value="1"/>
</dbReference>
<dbReference type="PANTHER" id="PTHR45625:SF4">
    <property type="entry name" value="PEPTIDYLPROLYL ISOMERASE DOMAIN AND WD REPEAT-CONTAINING PROTEIN 1"/>
    <property type="match status" value="1"/>
</dbReference>
<dbReference type="GO" id="GO:0003755">
    <property type="term" value="F:peptidyl-prolyl cis-trans isomerase activity"/>
    <property type="evidence" value="ECO:0007669"/>
    <property type="project" value="UniProtKB-UniRule"/>
</dbReference>
<dbReference type="KEGG" id="nja:NSJP_3895"/>
<dbReference type="InterPro" id="IPR044666">
    <property type="entry name" value="Cyclophilin_A-like"/>
</dbReference>
<accession>A0A1W1IAP6</accession>
<reference evidence="7 8" key="1">
    <citation type="submission" date="2017-03" db="EMBL/GenBank/DDBJ databases">
        <authorList>
            <person name="Afonso C.L."/>
            <person name="Miller P.J."/>
            <person name="Scott M.A."/>
            <person name="Spackman E."/>
            <person name="Goraichik I."/>
            <person name="Dimitrov K.M."/>
            <person name="Suarez D.L."/>
            <person name="Swayne D.E."/>
        </authorList>
    </citation>
    <scope>NUCLEOTIDE SEQUENCE [LARGE SCALE GENOMIC DNA]</scope>
    <source>
        <strain evidence="7">Genome sequencing of Nitrospira japonica strain NJ11</strain>
    </source>
</reference>
<name>A0A1W1IAP6_9BACT</name>
<comment type="catalytic activity">
    <reaction evidence="4">
        <text>[protein]-peptidylproline (omega=180) = [protein]-peptidylproline (omega=0)</text>
        <dbReference type="Rhea" id="RHEA:16237"/>
        <dbReference type="Rhea" id="RHEA-COMP:10747"/>
        <dbReference type="Rhea" id="RHEA-COMP:10748"/>
        <dbReference type="ChEBI" id="CHEBI:83833"/>
        <dbReference type="ChEBI" id="CHEBI:83834"/>
        <dbReference type="EC" id="5.2.1.8"/>
    </reaction>
</comment>
<dbReference type="PANTHER" id="PTHR45625">
    <property type="entry name" value="PEPTIDYL-PROLYL CIS-TRANS ISOMERASE-RELATED"/>
    <property type="match status" value="1"/>
</dbReference>
<dbReference type="InterPro" id="IPR029000">
    <property type="entry name" value="Cyclophilin-like_dom_sf"/>
</dbReference>
<evidence type="ECO:0000256" key="5">
    <source>
        <dbReference type="SAM" id="MobiDB-lite"/>
    </source>
</evidence>
<dbReference type="EC" id="5.2.1.8" evidence="4"/>
<dbReference type="Proteomes" id="UP000192042">
    <property type="component" value="Chromosome I"/>
</dbReference>
<evidence type="ECO:0000256" key="3">
    <source>
        <dbReference type="ARBA" id="ARBA00023235"/>
    </source>
</evidence>
<dbReference type="InterPro" id="IPR020892">
    <property type="entry name" value="Cyclophilin-type_PPIase_CS"/>
</dbReference>
<keyword evidence="3 4" id="KW-0413">Isomerase</keyword>
<evidence type="ECO:0000259" key="6">
    <source>
        <dbReference type="PROSITE" id="PS50072"/>
    </source>
</evidence>
<dbReference type="InterPro" id="IPR002130">
    <property type="entry name" value="Cyclophilin-type_PPIase_dom"/>
</dbReference>
<evidence type="ECO:0000256" key="4">
    <source>
        <dbReference type="RuleBase" id="RU363019"/>
    </source>
</evidence>
<evidence type="ECO:0000313" key="7">
    <source>
        <dbReference type="EMBL" id="SLM50062.1"/>
    </source>
</evidence>
<dbReference type="STRING" id="1325564.NSJP_3895"/>
<comment type="similarity">
    <text evidence="1 4">Belongs to the cyclophilin-type PPIase family.</text>
</comment>
<dbReference type="PROSITE" id="PS50072">
    <property type="entry name" value="CSA_PPIASE_2"/>
    <property type="match status" value="1"/>
</dbReference>
<organism evidence="7 8">
    <name type="scientific">Nitrospira japonica</name>
    <dbReference type="NCBI Taxonomy" id="1325564"/>
    <lineage>
        <taxon>Bacteria</taxon>
        <taxon>Pseudomonadati</taxon>
        <taxon>Nitrospirota</taxon>
        <taxon>Nitrospiria</taxon>
        <taxon>Nitrospirales</taxon>
        <taxon>Nitrospiraceae</taxon>
        <taxon>Nitrospira</taxon>
    </lineage>
</organism>
<dbReference type="SUPFAM" id="SSF50891">
    <property type="entry name" value="Cyclophilin-like"/>
    <property type="match status" value="1"/>
</dbReference>
<dbReference type="PRINTS" id="PR00153">
    <property type="entry name" value="CSAPPISMRASE"/>
</dbReference>
<sequence>MYVEFATRWSDSMAMSREILRIHQYKPGLPPARPACYIRRVTMEFKKIDPRATITTKFGEIKIRFYPDAAPRHVENFMNLAKMGFFDGTTFHRIVPGFVIQGGDPLSKTADRRSHGSGGPGYWLNPELSDRPHKRGAVSMAKTPRDGSSTRDFNDNGSQFFICLDDNSGLDRRYSVFGEVFRGLDVIDKIAALPRDEFDNPLEAVTMTVTVKD</sequence>
<keyword evidence="8" id="KW-1185">Reference proteome</keyword>
<dbReference type="PROSITE" id="PS00170">
    <property type="entry name" value="CSA_PPIASE_1"/>
    <property type="match status" value="1"/>
</dbReference>
<feature type="domain" description="PPIase cyclophilin-type" evidence="6">
    <location>
        <begin position="59"/>
        <end position="208"/>
    </location>
</feature>
<gene>
    <name evidence="7" type="primary">ppiC</name>
    <name evidence="7" type="ORF">NSJP_3895</name>
</gene>
<proteinExistence type="inferred from homology"/>
<dbReference type="Pfam" id="PF00160">
    <property type="entry name" value="Pro_isomerase"/>
    <property type="match status" value="1"/>
</dbReference>
<evidence type="ECO:0000313" key="8">
    <source>
        <dbReference type="Proteomes" id="UP000192042"/>
    </source>
</evidence>
<feature type="region of interest" description="Disordered" evidence="5">
    <location>
        <begin position="106"/>
        <end position="152"/>
    </location>
</feature>